<dbReference type="FunFam" id="1.20.1160.11:FF:000001">
    <property type="entry name" value="Paired amphipathic helix protein Sin3"/>
    <property type="match status" value="1"/>
</dbReference>
<gene>
    <name evidence="6" type="ORF">GJ744_011973</name>
</gene>
<dbReference type="Proteomes" id="UP000606974">
    <property type="component" value="Unassembled WGS sequence"/>
</dbReference>
<dbReference type="CDD" id="cd06503">
    <property type="entry name" value="ATP-synt_Fo_b"/>
    <property type="match status" value="1"/>
</dbReference>
<dbReference type="Pfam" id="PF02671">
    <property type="entry name" value="PAH"/>
    <property type="match status" value="1"/>
</dbReference>
<dbReference type="PROSITE" id="PS51477">
    <property type="entry name" value="PAH"/>
    <property type="match status" value="1"/>
</dbReference>
<evidence type="ECO:0000313" key="7">
    <source>
        <dbReference type="Proteomes" id="UP000606974"/>
    </source>
</evidence>
<dbReference type="AlphaFoldDB" id="A0A8H7AXD9"/>
<dbReference type="GO" id="GO:0005634">
    <property type="term" value="C:nucleus"/>
    <property type="evidence" value="ECO:0007669"/>
    <property type="project" value="UniProtKB-SubCell"/>
</dbReference>
<evidence type="ECO:0000313" key="6">
    <source>
        <dbReference type="EMBL" id="KAF7512870.1"/>
    </source>
</evidence>
<evidence type="ECO:0000256" key="1">
    <source>
        <dbReference type="ARBA" id="ARBA00004123"/>
    </source>
</evidence>
<dbReference type="PANTHER" id="PTHR35391">
    <property type="entry name" value="C2H2-TYPE DOMAIN-CONTAINING PROTEIN-RELATED"/>
    <property type="match status" value="1"/>
</dbReference>
<organism evidence="6 7">
    <name type="scientific">Endocarpon pusillum</name>
    <dbReference type="NCBI Taxonomy" id="364733"/>
    <lineage>
        <taxon>Eukaryota</taxon>
        <taxon>Fungi</taxon>
        <taxon>Dikarya</taxon>
        <taxon>Ascomycota</taxon>
        <taxon>Pezizomycotina</taxon>
        <taxon>Eurotiomycetes</taxon>
        <taxon>Chaetothyriomycetidae</taxon>
        <taxon>Verrucariales</taxon>
        <taxon>Verrucariaceae</taxon>
        <taxon>Endocarpon</taxon>
    </lineage>
</organism>
<feature type="region of interest" description="Disordered" evidence="4">
    <location>
        <begin position="738"/>
        <end position="801"/>
    </location>
</feature>
<dbReference type="InterPro" id="IPR011011">
    <property type="entry name" value="Znf_FYVE_PHD"/>
</dbReference>
<feature type="domain" description="Oxidoreductase acuF-like C2H2 type zinc-finger" evidence="5">
    <location>
        <begin position="270"/>
        <end position="297"/>
    </location>
</feature>
<evidence type="ECO:0000259" key="5">
    <source>
        <dbReference type="Pfam" id="PF26082"/>
    </source>
</evidence>
<sequence>MATSIASSLIPCLRNFNNLVARDELNAHETEVPRIAWNDELGRLRIWAANIGAHQTGQSSLDYRLRDASHISKQILSLLGDLCSALDEVGEVLLDGPIPEEIADSDEDDETEIQQLYKGISNIIKCLYQMSMLIRKPARHDRLVHCGTDDAAVFLPYDREHVYHKYPQADNETIERLAFAISRRREALRYRQRHHLKFSQGIEYAQNETRQEGKSVVLSQTVATDFKETHIEFEDSASNSGLSQTSYAPSLEGGGAITVPPPPKESVNEQPFECPYCFFIITIKNRRAWTRHVFKDILPYTCVFPDCQAAKKMYDSRHEWFDHELKAHTKKIYSSDLPSEIDCPLCKSSIRSARLEHHLARHLEELALFAIPRSGHEDDVDSSQSGNRSDDGKVEIGDLSSESEDQDEQKNGKPTLDAEEQPVLNDALSYLNQVKLRFIDHPDVYNRFLAITKDFKSQAIDTPGVIDRLANLFYGHPDLLQGYNAFLPPGHRIEWGTVDNPSAIRVTTSTGIVASHIPPSGPSDHDFSATPGKQTSDQEDETPLIEHQSSGARSPSFAPEAIPSAQSIKAQLSQLDSMSQGDVLKRFLEPAEASQSEAEEETEKDMSGDGGEEEDDDDATKNKRRDNPQTTELTTKAQAALNDVLMDDPAPELLDDELERKTKPFAFNCCQCGEGPHTLMHSHHCPICSHVFCAFCSYMDDKGQDLRPKARPSQGDAVLMSYLDPNRPDIAREVAQHALNSASGSEAEEESEKDMSGDGGRKRASSANSLPQPNNIINNADHGSRSRSRERARRRSPSRGRRLDDDEYEEFIERRNRISRILSHSHRPEREFKADMELKRAKEQLEKAERESKADMELKRAKEQLEKAEREFKADTELKRAKEQLEKAERESKADMELKRAKEQLEKAERESKADMELKRAKEQLEKAEAEEKRKAPEKKAVEDWKPTYIKVHKKYLLPETLDIYRLPWSYDSHDSDYILIETYIDDDLQEELFAHTKKIKSLRIEKEVNVKFNDLKAETAHEQGTRPTYIKVHKKYLLPETLDTYKLPWSDDPHDSNYILIEKYIDDDLQEELFAHTKKIKSPRIEKKMNVKINDLKAETAHKQDTRPTYIKVHRKYLLPETLDIYRLPWSYDSHDSDWIIIETYIDDDLQEELFAHTKKIRSRKLIEPSPIEKKVILKTNDKKKDKMYLVRKKDTSPPRFGILG</sequence>
<feature type="region of interest" description="Disordered" evidence="4">
    <location>
        <begin position="375"/>
        <end position="421"/>
    </location>
</feature>
<keyword evidence="7" id="KW-1185">Reference proteome</keyword>
<feature type="region of interest" description="Disordered" evidence="4">
    <location>
        <begin position="590"/>
        <end position="635"/>
    </location>
</feature>
<keyword evidence="2 3" id="KW-0539">Nucleus</keyword>
<evidence type="ECO:0000256" key="4">
    <source>
        <dbReference type="SAM" id="MobiDB-lite"/>
    </source>
</evidence>
<dbReference type="InterPro" id="IPR036600">
    <property type="entry name" value="PAH_sf"/>
</dbReference>
<comment type="subcellular location">
    <subcellularLocation>
        <location evidence="1 3">Nucleus</location>
    </subcellularLocation>
</comment>
<feature type="compositionally biased region" description="Polar residues" evidence="4">
    <location>
        <begin position="765"/>
        <end position="778"/>
    </location>
</feature>
<feature type="compositionally biased region" description="Basic residues" evidence="4">
    <location>
        <begin position="790"/>
        <end position="800"/>
    </location>
</feature>
<evidence type="ECO:0000256" key="3">
    <source>
        <dbReference type="PROSITE-ProRule" id="PRU00810"/>
    </source>
</evidence>
<reference evidence="6" key="1">
    <citation type="submission" date="2020-02" db="EMBL/GenBank/DDBJ databases">
        <authorList>
            <person name="Palmer J.M."/>
        </authorList>
    </citation>
    <scope>NUCLEOTIDE SEQUENCE</scope>
    <source>
        <strain evidence="6">EPUS1.4</strain>
        <tissue evidence="6">Thallus</tissue>
    </source>
</reference>
<dbReference type="Pfam" id="PF26082">
    <property type="entry name" value="zf-C2H2_AcuF"/>
    <property type="match status" value="1"/>
</dbReference>
<protein>
    <recommendedName>
        <fullName evidence="5">Oxidoreductase acuF-like C2H2 type zinc-finger domain-containing protein</fullName>
    </recommendedName>
</protein>
<feature type="region of interest" description="Disordered" evidence="4">
    <location>
        <begin position="513"/>
        <end position="559"/>
    </location>
</feature>
<accession>A0A8H7AXD9</accession>
<evidence type="ECO:0000256" key="2">
    <source>
        <dbReference type="ARBA" id="ARBA00023242"/>
    </source>
</evidence>
<proteinExistence type="predicted"/>
<dbReference type="PANTHER" id="PTHR35391:SF7">
    <property type="entry name" value="C2H2-TYPE DOMAIN-CONTAINING PROTEIN"/>
    <property type="match status" value="1"/>
</dbReference>
<name>A0A8H7AXD9_9EURO</name>
<dbReference type="SUPFAM" id="SSF57903">
    <property type="entry name" value="FYVE/PHD zinc finger"/>
    <property type="match status" value="1"/>
</dbReference>
<dbReference type="GO" id="GO:0006355">
    <property type="term" value="P:regulation of DNA-templated transcription"/>
    <property type="evidence" value="ECO:0007669"/>
    <property type="project" value="InterPro"/>
</dbReference>
<dbReference type="OrthoDB" id="10265969at2759"/>
<comment type="caution">
    <text evidence="6">The sequence shown here is derived from an EMBL/GenBank/DDBJ whole genome shotgun (WGS) entry which is preliminary data.</text>
</comment>
<dbReference type="InterPro" id="IPR003822">
    <property type="entry name" value="PAH"/>
</dbReference>
<dbReference type="InterPro" id="IPR058925">
    <property type="entry name" value="zf-C2H2_AcuF"/>
</dbReference>
<dbReference type="SUPFAM" id="SSF47762">
    <property type="entry name" value="PAH2 domain"/>
    <property type="match status" value="1"/>
</dbReference>
<dbReference type="Gene3D" id="1.20.1160.11">
    <property type="entry name" value="Paired amphipathic helix"/>
    <property type="match status" value="1"/>
</dbReference>
<dbReference type="EMBL" id="JAACFV010000009">
    <property type="protein sequence ID" value="KAF7512870.1"/>
    <property type="molecule type" value="Genomic_DNA"/>
</dbReference>
<feature type="region of interest" description="Disordered" evidence="4">
    <location>
        <begin position="883"/>
        <end position="918"/>
    </location>
</feature>